<dbReference type="RefSeq" id="WP_345094500.1">
    <property type="nucleotide sequence ID" value="NZ_BAABCS010000020.1"/>
</dbReference>
<reference evidence="6" key="1">
    <citation type="journal article" date="2019" name="Int. J. Syst. Evol. Microbiol.">
        <title>The Global Catalogue of Microorganisms (GCM) 10K type strain sequencing project: providing services to taxonomists for standard genome sequencing and annotation.</title>
        <authorList>
            <consortium name="The Broad Institute Genomics Platform"/>
            <consortium name="The Broad Institute Genome Sequencing Center for Infectious Disease"/>
            <person name="Wu L."/>
            <person name="Ma J."/>
        </authorList>
    </citation>
    <scope>NUCLEOTIDE SEQUENCE [LARGE SCALE GENOMIC DNA]</scope>
    <source>
        <strain evidence="6">JCM 17068</strain>
    </source>
</reference>
<gene>
    <name evidence="5" type="ORF">GCM10022388_21870</name>
</gene>
<dbReference type="NCBIfam" id="TIGR04183">
    <property type="entry name" value="Por_Secre_tail"/>
    <property type="match status" value="1"/>
</dbReference>
<evidence type="ECO:0000259" key="3">
    <source>
        <dbReference type="Pfam" id="PF14240"/>
    </source>
</evidence>
<dbReference type="EMBL" id="BAABCS010000020">
    <property type="protein sequence ID" value="GAA4055007.1"/>
    <property type="molecule type" value="Genomic_DNA"/>
</dbReference>
<keyword evidence="6" id="KW-1185">Reference proteome</keyword>
<keyword evidence="1 2" id="KW-0732">Signal</keyword>
<accession>A0ABP7UXF5</accession>
<proteinExistence type="predicted"/>
<organism evidence="5 6">
    <name type="scientific">Flavobacterium chungnamense</name>
    <dbReference type="NCBI Taxonomy" id="706182"/>
    <lineage>
        <taxon>Bacteria</taxon>
        <taxon>Pseudomonadati</taxon>
        <taxon>Bacteroidota</taxon>
        <taxon>Flavobacteriia</taxon>
        <taxon>Flavobacteriales</taxon>
        <taxon>Flavobacteriaceae</taxon>
        <taxon>Flavobacterium</taxon>
    </lineage>
</organism>
<evidence type="ECO:0000256" key="1">
    <source>
        <dbReference type="ARBA" id="ARBA00022729"/>
    </source>
</evidence>
<feature type="domain" description="Secretion system C-terminal sorting" evidence="4">
    <location>
        <begin position="379"/>
        <end position="451"/>
    </location>
</feature>
<evidence type="ECO:0008006" key="7">
    <source>
        <dbReference type="Google" id="ProtNLM"/>
    </source>
</evidence>
<evidence type="ECO:0000313" key="5">
    <source>
        <dbReference type="EMBL" id="GAA4055007.1"/>
    </source>
</evidence>
<name>A0ABP7UXF5_9FLAO</name>
<feature type="signal peptide" evidence="2">
    <location>
        <begin position="1"/>
        <end position="18"/>
    </location>
</feature>
<dbReference type="InterPro" id="IPR025924">
    <property type="entry name" value="YHYH_dom"/>
</dbReference>
<comment type="caution">
    <text evidence="5">The sequence shown here is derived from an EMBL/GenBank/DDBJ whole genome shotgun (WGS) entry which is preliminary data.</text>
</comment>
<sequence>MIRKFLFLILIFSAVSFAQTNPAITSWLQNTTGITGRHYVAGNSTPINDAVLANVQTVHYDGTWVYVSATGIPTYITGPFLDGNPSLATAQNKIFKIPLSPTQNTGTPTATTGGNIGIFKNGVALFDYRDGVAWSSTTNALCGGPGNPPCAGGPGTTQAWNRDAIPAERAGFDCAKAHPAMGNYHHHQNPSAFNLDLTVLSNICDTYPSDGLYTINPLVHSPLLGFAYDGFPIYGAYAYTNTNGTGAITRMKSSYQLKSYPTGLRSNGPSINQVVGTQTMFNGYFREDYEYVAHPSDPSYLDEHNGRFCITPEYPSGIYCYFATVDANHNSAYPYVVGPTFYGNKTATTVTSVPSGSSLYNPALNSSLFENSEFKIVIAPNPSQDFIAIQAQMVENDLTVELINELGQIVKTSKILQGSTLSIIETDTLYNGIYFIRISDREKIKNYKVVINK</sequence>
<feature type="domain" description="YHYH" evidence="3">
    <location>
        <begin position="95"/>
        <end position="329"/>
    </location>
</feature>
<dbReference type="InterPro" id="IPR026444">
    <property type="entry name" value="Secre_tail"/>
</dbReference>
<protein>
    <recommendedName>
        <fullName evidence="7">YHYH protein</fullName>
    </recommendedName>
</protein>
<evidence type="ECO:0000256" key="2">
    <source>
        <dbReference type="SAM" id="SignalP"/>
    </source>
</evidence>
<evidence type="ECO:0000313" key="6">
    <source>
        <dbReference type="Proteomes" id="UP001500426"/>
    </source>
</evidence>
<dbReference type="Pfam" id="PF14240">
    <property type="entry name" value="YHYH"/>
    <property type="match status" value="1"/>
</dbReference>
<dbReference type="Pfam" id="PF18962">
    <property type="entry name" value="Por_Secre_tail"/>
    <property type="match status" value="1"/>
</dbReference>
<dbReference type="Proteomes" id="UP001500426">
    <property type="component" value="Unassembled WGS sequence"/>
</dbReference>
<feature type="chain" id="PRO_5046611309" description="YHYH protein" evidence="2">
    <location>
        <begin position="19"/>
        <end position="453"/>
    </location>
</feature>
<evidence type="ECO:0000259" key="4">
    <source>
        <dbReference type="Pfam" id="PF18962"/>
    </source>
</evidence>